<evidence type="ECO:0000313" key="2">
    <source>
        <dbReference type="EMBL" id="RFT27950.1"/>
    </source>
</evidence>
<sequence length="121" mass="14512">MPWWIWVIITLFMLCMIACGTVFAIRNAFRIFENSSSFLEKVSSCFERLQDNNDSLDNDTSPLFTRPIKDAARRYEHTRIKVNDRHNRIRETHKSIWQNWNTKSLRQEDIDNPNFKESKES</sequence>
<dbReference type="EMBL" id="NNRU01000006">
    <property type="protein sequence ID" value="RFT27950.1"/>
    <property type="molecule type" value="Genomic_DNA"/>
</dbReference>
<dbReference type="Proteomes" id="UP000258379">
    <property type="component" value="Unassembled WGS sequence"/>
</dbReference>
<accession>A0A3E2D2F8</accession>
<name>A0A3E2D2F8_GARVA</name>
<keyword evidence="1" id="KW-1133">Transmembrane helix</keyword>
<evidence type="ECO:0000313" key="3">
    <source>
        <dbReference type="Proteomes" id="UP000258379"/>
    </source>
</evidence>
<dbReference type="GeneID" id="45576769"/>
<organism evidence="2 3">
    <name type="scientific">Gardnerella vaginalis</name>
    <dbReference type="NCBI Taxonomy" id="2702"/>
    <lineage>
        <taxon>Bacteria</taxon>
        <taxon>Bacillati</taxon>
        <taxon>Actinomycetota</taxon>
        <taxon>Actinomycetes</taxon>
        <taxon>Bifidobacteriales</taxon>
        <taxon>Bifidobacteriaceae</taxon>
        <taxon>Gardnerella</taxon>
    </lineage>
</organism>
<reference evidence="2 3" key="1">
    <citation type="submission" date="2017-07" db="EMBL/GenBank/DDBJ databases">
        <title>A comparative genomics approach to explaining the enigmatic role of Gardnerella vaginalis in the vaginal microbiome.</title>
        <authorList>
            <person name="Vancuren S.J."/>
            <person name="Hill J.E."/>
        </authorList>
    </citation>
    <scope>NUCLEOTIDE SEQUENCE [LARGE SCALE GENOMIC DNA]</scope>
    <source>
        <strain evidence="2 3">WP023</strain>
    </source>
</reference>
<proteinExistence type="predicted"/>
<comment type="caution">
    <text evidence="2">The sequence shown here is derived from an EMBL/GenBank/DDBJ whole genome shotgun (WGS) entry which is preliminary data.</text>
</comment>
<feature type="transmembrane region" description="Helical" evidence="1">
    <location>
        <begin position="6"/>
        <end position="25"/>
    </location>
</feature>
<dbReference type="RefSeq" id="WP_004111620.1">
    <property type="nucleotide sequence ID" value="NZ_CP083177.1"/>
</dbReference>
<gene>
    <name evidence="2" type="ORF">CG405_07380</name>
</gene>
<keyword evidence="1" id="KW-0812">Transmembrane</keyword>
<protein>
    <submittedName>
        <fullName evidence="2">Uncharacterized protein</fullName>
    </submittedName>
</protein>
<evidence type="ECO:0000256" key="1">
    <source>
        <dbReference type="SAM" id="Phobius"/>
    </source>
</evidence>
<dbReference type="AlphaFoldDB" id="A0A3E2D2F8"/>
<keyword evidence="1" id="KW-0472">Membrane</keyword>